<dbReference type="AlphaFoldDB" id="A0A9Q3HDI3"/>
<comment type="caution">
    <text evidence="1">The sequence shown here is derived from an EMBL/GenBank/DDBJ whole genome shotgun (WGS) entry which is preliminary data.</text>
</comment>
<protein>
    <submittedName>
        <fullName evidence="1">Uncharacterized protein</fullName>
    </submittedName>
</protein>
<sequence length="85" mass="8841">MISLAAVAVRLLRAAPGGIRRSSAPVSALWLLAGQCPRATPSAALLTIPGSQPQPQSSPIPRPEFISLARPIPFRVAQFSSPDSA</sequence>
<gene>
    <name evidence="1" type="ORF">O181_041128</name>
</gene>
<reference evidence="1" key="1">
    <citation type="submission" date="2021-03" db="EMBL/GenBank/DDBJ databases">
        <title>Draft genome sequence of rust myrtle Austropuccinia psidii MF-1, a brazilian biotype.</title>
        <authorList>
            <person name="Quecine M.C."/>
            <person name="Pachon D.M.R."/>
            <person name="Bonatelli M.L."/>
            <person name="Correr F.H."/>
            <person name="Franceschini L.M."/>
            <person name="Leite T.F."/>
            <person name="Margarido G.R.A."/>
            <person name="Almeida C.A."/>
            <person name="Ferrarezi J.A."/>
            <person name="Labate C.A."/>
        </authorList>
    </citation>
    <scope>NUCLEOTIDE SEQUENCE</scope>
    <source>
        <strain evidence="1">MF-1</strain>
    </source>
</reference>
<dbReference type="Proteomes" id="UP000765509">
    <property type="component" value="Unassembled WGS sequence"/>
</dbReference>
<evidence type="ECO:0000313" key="2">
    <source>
        <dbReference type="Proteomes" id="UP000765509"/>
    </source>
</evidence>
<name>A0A9Q3HDI3_9BASI</name>
<organism evidence="1 2">
    <name type="scientific">Austropuccinia psidii MF-1</name>
    <dbReference type="NCBI Taxonomy" id="1389203"/>
    <lineage>
        <taxon>Eukaryota</taxon>
        <taxon>Fungi</taxon>
        <taxon>Dikarya</taxon>
        <taxon>Basidiomycota</taxon>
        <taxon>Pucciniomycotina</taxon>
        <taxon>Pucciniomycetes</taxon>
        <taxon>Pucciniales</taxon>
        <taxon>Sphaerophragmiaceae</taxon>
        <taxon>Austropuccinia</taxon>
    </lineage>
</organism>
<dbReference type="EMBL" id="AVOT02016307">
    <property type="protein sequence ID" value="MBW0501413.1"/>
    <property type="molecule type" value="Genomic_DNA"/>
</dbReference>
<keyword evidence="2" id="KW-1185">Reference proteome</keyword>
<evidence type="ECO:0000313" key="1">
    <source>
        <dbReference type="EMBL" id="MBW0501413.1"/>
    </source>
</evidence>
<accession>A0A9Q3HDI3</accession>
<proteinExistence type="predicted"/>